<keyword evidence="5" id="KW-0762">Sugar transport</keyword>
<feature type="transmembrane region" description="Helical" evidence="9">
    <location>
        <begin position="147"/>
        <end position="168"/>
    </location>
</feature>
<evidence type="ECO:0000256" key="9">
    <source>
        <dbReference type="RuleBase" id="RU363032"/>
    </source>
</evidence>
<dbReference type="InterPro" id="IPR035906">
    <property type="entry name" value="MetI-like_sf"/>
</dbReference>
<evidence type="ECO:0000313" key="13">
    <source>
        <dbReference type="Proteomes" id="UP000076878"/>
    </source>
</evidence>
<evidence type="ECO:0000256" key="7">
    <source>
        <dbReference type="ARBA" id="ARBA00022989"/>
    </source>
</evidence>
<keyword evidence="4" id="KW-1003">Cell membrane</keyword>
<keyword evidence="8 9" id="KW-0472">Membrane</keyword>
<dbReference type="GO" id="GO:0042956">
    <property type="term" value="P:maltodextrin transmembrane transport"/>
    <property type="evidence" value="ECO:0007669"/>
    <property type="project" value="TreeGrafter"/>
</dbReference>
<dbReference type="AlphaFoldDB" id="A0A143YU51"/>
<evidence type="ECO:0000256" key="1">
    <source>
        <dbReference type="ARBA" id="ARBA00004651"/>
    </source>
</evidence>
<accession>A0A143YU51</accession>
<evidence type="ECO:0000313" key="11">
    <source>
        <dbReference type="EMBL" id="CZQ98757.1"/>
    </source>
</evidence>
<dbReference type="Pfam" id="PF00528">
    <property type="entry name" value="BPD_transp_1"/>
    <property type="match status" value="1"/>
</dbReference>
<feature type="transmembrane region" description="Helical" evidence="9">
    <location>
        <begin position="253"/>
        <end position="274"/>
    </location>
</feature>
<dbReference type="Proteomes" id="UP000076878">
    <property type="component" value="Unassembled WGS sequence"/>
</dbReference>
<evidence type="ECO:0000313" key="12">
    <source>
        <dbReference type="EMBL" id="SEJ12233.1"/>
    </source>
</evidence>
<feature type="domain" description="ABC transmembrane type-1" evidence="10">
    <location>
        <begin position="82"/>
        <end position="275"/>
    </location>
</feature>
<dbReference type="InterPro" id="IPR000515">
    <property type="entry name" value="MetI-like"/>
</dbReference>
<reference evidence="12 14" key="2">
    <citation type="submission" date="2016-10" db="EMBL/GenBank/DDBJ databases">
        <authorList>
            <person name="Varghese N."/>
            <person name="Submissions S."/>
        </authorList>
    </citation>
    <scope>NUCLEOTIDE SEQUENCE [LARGE SCALE GENOMIC DNA]</scope>
    <source>
        <strain evidence="12 14">DSM 22150</strain>
    </source>
</reference>
<keyword evidence="6 9" id="KW-0812">Transmembrane</keyword>
<name>A0A143YU51_9LACT</name>
<feature type="transmembrane region" description="Helical" evidence="9">
    <location>
        <begin position="118"/>
        <end position="141"/>
    </location>
</feature>
<dbReference type="OrthoDB" id="9794684at2"/>
<dbReference type="GO" id="GO:0015423">
    <property type="term" value="F:ABC-type maltose transporter activity"/>
    <property type="evidence" value="ECO:0007669"/>
    <property type="project" value="TreeGrafter"/>
</dbReference>
<dbReference type="EMBL" id="FNYT01000008">
    <property type="protein sequence ID" value="SEJ12233.1"/>
    <property type="molecule type" value="Genomic_DNA"/>
</dbReference>
<dbReference type="Proteomes" id="UP000199280">
    <property type="component" value="Unassembled WGS sequence"/>
</dbReference>
<evidence type="ECO:0000256" key="5">
    <source>
        <dbReference type="ARBA" id="ARBA00022597"/>
    </source>
</evidence>
<dbReference type="CDD" id="cd06261">
    <property type="entry name" value="TM_PBP2"/>
    <property type="match status" value="1"/>
</dbReference>
<organism evidence="11 13">
    <name type="scientific">Trichococcus ilyis</name>
    <dbReference type="NCBI Taxonomy" id="640938"/>
    <lineage>
        <taxon>Bacteria</taxon>
        <taxon>Bacillati</taxon>
        <taxon>Bacillota</taxon>
        <taxon>Bacilli</taxon>
        <taxon>Lactobacillales</taxon>
        <taxon>Carnobacteriaceae</taxon>
        <taxon>Trichococcus</taxon>
    </lineage>
</organism>
<evidence type="ECO:0000256" key="4">
    <source>
        <dbReference type="ARBA" id="ARBA00022475"/>
    </source>
</evidence>
<feature type="transmembrane region" description="Helical" evidence="9">
    <location>
        <begin position="81"/>
        <end position="106"/>
    </location>
</feature>
<sequence>MAKAKKTTGYKAQRRYSLAAVYAILAVLSVIWLFPIVWIVLTSFRAEGGAFVPYIIPKSFTLENYKILLLNTSGNYPFVRWFLNTLFVSVISCILSTLITIAMAYALSRLRFKMRKPFLKVALVLNMFPGFMSMIAVYYILKALNLTESLLALILVYSAGSALGFYIAKGFFDTIPMALDESAMIDGANKWQIFTKITLPLSKPIIVYTSLLAFMGPWMDFIFAKIIMGDNIPNYTIAIGLFTMMTRTTANSLFMAFTAGCVLIAIPITILFIFMQRFYVEGVTSGSVKG</sequence>
<dbReference type="Gene3D" id="1.10.3720.10">
    <property type="entry name" value="MetI-like"/>
    <property type="match status" value="1"/>
</dbReference>
<gene>
    <name evidence="12" type="ORF">SAMN05216375_10819</name>
    <name evidence="11" type="ORF">TR210_1581</name>
</gene>
<reference evidence="11 13" key="1">
    <citation type="submission" date="2016-02" db="EMBL/GenBank/DDBJ databases">
        <authorList>
            <person name="Wen L."/>
            <person name="He K."/>
            <person name="Yang H."/>
        </authorList>
    </citation>
    <scope>NUCLEOTIDE SEQUENCE [LARGE SCALE GENOMIC DNA]</scope>
    <source>
        <strain evidence="11">Trichococcus_R210</strain>
    </source>
</reference>
<evidence type="ECO:0000313" key="14">
    <source>
        <dbReference type="Proteomes" id="UP000199280"/>
    </source>
</evidence>
<dbReference type="GO" id="GO:0005886">
    <property type="term" value="C:plasma membrane"/>
    <property type="evidence" value="ECO:0007669"/>
    <property type="project" value="UniProtKB-SubCell"/>
</dbReference>
<dbReference type="STRING" id="640938.TR210_1581"/>
<evidence type="ECO:0000256" key="8">
    <source>
        <dbReference type="ARBA" id="ARBA00023136"/>
    </source>
</evidence>
<feature type="transmembrane region" description="Helical" evidence="9">
    <location>
        <begin position="20"/>
        <end position="41"/>
    </location>
</feature>
<dbReference type="EMBL" id="FJNB01000011">
    <property type="protein sequence ID" value="CZQ98757.1"/>
    <property type="molecule type" value="Genomic_DNA"/>
</dbReference>
<keyword evidence="7 9" id="KW-1133">Transmembrane helix</keyword>
<evidence type="ECO:0000259" key="10">
    <source>
        <dbReference type="PROSITE" id="PS50928"/>
    </source>
</evidence>
<evidence type="ECO:0000256" key="3">
    <source>
        <dbReference type="ARBA" id="ARBA00022448"/>
    </source>
</evidence>
<keyword evidence="14" id="KW-1185">Reference proteome</keyword>
<evidence type="ECO:0000256" key="6">
    <source>
        <dbReference type="ARBA" id="ARBA00022692"/>
    </source>
</evidence>
<keyword evidence="3 9" id="KW-0813">Transport</keyword>
<comment type="subcellular location">
    <subcellularLocation>
        <location evidence="1 9">Cell membrane</location>
        <topology evidence="1 9">Multi-pass membrane protein</topology>
    </subcellularLocation>
</comment>
<dbReference type="SUPFAM" id="SSF161098">
    <property type="entry name" value="MetI-like"/>
    <property type="match status" value="1"/>
</dbReference>
<dbReference type="InterPro" id="IPR050901">
    <property type="entry name" value="BP-dep_ABC_trans_perm"/>
</dbReference>
<dbReference type="PROSITE" id="PS50928">
    <property type="entry name" value="ABC_TM1"/>
    <property type="match status" value="1"/>
</dbReference>
<proteinExistence type="inferred from homology"/>
<dbReference type="PANTHER" id="PTHR32243:SF50">
    <property type="entry name" value="MALTOSE_MALTODEXTRIN TRANSPORT SYSTEM PERMEASE PROTEIN MALG"/>
    <property type="match status" value="1"/>
</dbReference>
<protein>
    <submittedName>
        <fullName evidence="12">Arabinogalactan oligomer / maltooligosaccharide transport system permease protein</fullName>
    </submittedName>
</protein>
<comment type="similarity">
    <text evidence="2">Belongs to the binding-protein-dependent transport system permease family. MalFG subfamily.</text>
</comment>
<dbReference type="RefSeq" id="WP_068622978.1">
    <property type="nucleotide sequence ID" value="NZ_FJNB01000011.1"/>
</dbReference>
<evidence type="ECO:0000256" key="2">
    <source>
        <dbReference type="ARBA" id="ARBA00009047"/>
    </source>
</evidence>
<dbReference type="PANTHER" id="PTHR32243">
    <property type="entry name" value="MALTOSE TRANSPORT SYSTEM PERMEASE-RELATED"/>
    <property type="match status" value="1"/>
</dbReference>